<keyword evidence="1 2" id="KW-0378">Hydrolase</keyword>
<comment type="caution">
    <text evidence="2">The sequence shown here is derived from an EMBL/GenBank/DDBJ whole genome shotgun (WGS) entry which is preliminary data.</text>
</comment>
<reference evidence="2 3" key="1">
    <citation type="submission" date="2020-01" db="EMBL/GenBank/DDBJ databases">
        <title>Identification and distribution of gene clusters putatively required for synthesis of sphingolipid metabolism inhibitors in phylogenetically diverse species of the filamentous fungus Fusarium.</title>
        <authorList>
            <person name="Kim H.-S."/>
            <person name="Busman M."/>
            <person name="Brown D.W."/>
            <person name="Divon H."/>
            <person name="Uhlig S."/>
            <person name="Proctor R.H."/>
        </authorList>
    </citation>
    <scope>NUCLEOTIDE SEQUENCE [LARGE SCALE GENOMIC DNA]</scope>
    <source>
        <strain evidence="2 3">NRRL 20459</strain>
    </source>
</reference>
<dbReference type="OrthoDB" id="540611at2759"/>
<name>A0A8H4KY02_9HYPO</name>
<organism evidence="2 3">
    <name type="scientific">Fusarium albosuccineum</name>
    <dbReference type="NCBI Taxonomy" id="1237068"/>
    <lineage>
        <taxon>Eukaryota</taxon>
        <taxon>Fungi</taxon>
        <taxon>Dikarya</taxon>
        <taxon>Ascomycota</taxon>
        <taxon>Pezizomycotina</taxon>
        <taxon>Sordariomycetes</taxon>
        <taxon>Hypocreomycetidae</taxon>
        <taxon>Hypocreales</taxon>
        <taxon>Nectriaceae</taxon>
        <taxon>Fusarium</taxon>
        <taxon>Fusarium decemcellulare species complex</taxon>
    </lineage>
</organism>
<dbReference type="EMBL" id="JAADYS010002590">
    <property type="protein sequence ID" value="KAF4457438.1"/>
    <property type="molecule type" value="Genomic_DNA"/>
</dbReference>
<dbReference type="InterPro" id="IPR010905">
    <property type="entry name" value="Glyco_hydro_88"/>
</dbReference>
<keyword evidence="3" id="KW-1185">Reference proteome</keyword>
<accession>A0A8H4KY02</accession>
<dbReference type="PANTHER" id="PTHR33886">
    <property type="entry name" value="UNSATURATED RHAMNOGALACTURONAN HYDROLASE (EUROFUNG)"/>
    <property type="match status" value="1"/>
</dbReference>
<evidence type="ECO:0000256" key="1">
    <source>
        <dbReference type="ARBA" id="ARBA00022801"/>
    </source>
</evidence>
<dbReference type="InterPro" id="IPR052043">
    <property type="entry name" value="PolySaccharide_Degr_Enz"/>
</dbReference>
<evidence type="ECO:0000313" key="2">
    <source>
        <dbReference type="EMBL" id="KAF4457438.1"/>
    </source>
</evidence>
<gene>
    <name evidence="2" type="ORF">FALBO_15193</name>
</gene>
<dbReference type="Gene3D" id="1.50.10.10">
    <property type="match status" value="1"/>
</dbReference>
<dbReference type="InterPro" id="IPR012341">
    <property type="entry name" value="6hp_glycosidase-like_sf"/>
</dbReference>
<dbReference type="Pfam" id="PF07470">
    <property type="entry name" value="Glyco_hydro_88"/>
    <property type="match status" value="1"/>
</dbReference>
<sequence>MMAAGVSPDRGYQDAVLYLGFEKAYELSGDEKYFEWYKGQIEGPVVQEDGTIRGWDYNRFVLDEYRMGHNYLYLYDQTGDEKFKSAADIVRHMLDRYPRTPSGGFWHQQFFPDEMWLDGIYMADSFYAKWTHLYDSDNETAWDDILLQYELIDTHTRNDTSGLHVHGWCETGRASWADPETGRSPNVWDRAVGWYFMSLVEVLQFFPESHPGYDQLHGYLLSLAHGLKESRDPDSGNWWQVMNEPYPGREPNFIEGSGSAMFTWGLLKGIDLGYLDRYEFLETAQDSYLSLVDNFVTELQNGTVTFNGTVTECILNANVTFEYYASRPVVVNGQNGVGPFMLASYEWEAWAKDA</sequence>
<dbReference type="SUPFAM" id="SSF48208">
    <property type="entry name" value="Six-hairpin glycosidases"/>
    <property type="match status" value="1"/>
</dbReference>
<dbReference type="GO" id="GO:0016787">
    <property type="term" value="F:hydrolase activity"/>
    <property type="evidence" value="ECO:0007669"/>
    <property type="project" value="UniProtKB-KW"/>
</dbReference>
<dbReference type="PANTHER" id="PTHR33886:SF9">
    <property type="entry name" value="UNSATURATED RHAMNOGALACTURONAN HYDROLASE (EUROFUNG)"/>
    <property type="match status" value="1"/>
</dbReference>
<proteinExistence type="predicted"/>
<dbReference type="GO" id="GO:0005975">
    <property type="term" value="P:carbohydrate metabolic process"/>
    <property type="evidence" value="ECO:0007669"/>
    <property type="project" value="InterPro"/>
</dbReference>
<evidence type="ECO:0000313" key="3">
    <source>
        <dbReference type="Proteomes" id="UP000554235"/>
    </source>
</evidence>
<dbReference type="InterPro" id="IPR008928">
    <property type="entry name" value="6-hairpin_glycosidase_sf"/>
</dbReference>
<protein>
    <submittedName>
        <fullName evidence="2">Unsaturated rhamnogalacturonyl hydrolase yteR</fullName>
    </submittedName>
</protein>
<dbReference type="Proteomes" id="UP000554235">
    <property type="component" value="Unassembled WGS sequence"/>
</dbReference>
<dbReference type="AlphaFoldDB" id="A0A8H4KY02"/>